<dbReference type="PROSITE" id="PS00194">
    <property type="entry name" value="THIOREDOXIN_1"/>
    <property type="match status" value="1"/>
</dbReference>
<evidence type="ECO:0000256" key="1">
    <source>
        <dbReference type="ARBA" id="ARBA00023284"/>
    </source>
</evidence>
<dbReference type="InterPro" id="IPR000866">
    <property type="entry name" value="AhpC/TSA"/>
</dbReference>
<dbReference type="Gene3D" id="3.40.30.10">
    <property type="entry name" value="Glutaredoxin"/>
    <property type="match status" value="1"/>
</dbReference>
<dbReference type="Proteomes" id="UP001300261">
    <property type="component" value="Unassembled WGS sequence"/>
</dbReference>
<reference evidence="3 4" key="1">
    <citation type="journal article" date="2016" name="Int. J. Syst. Evol. Microbiol.">
        <title>Labrenzia salina sp. nov., isolated from the rhizosphere of the halophyte Arthrocnemum macrostachyum.</title>
        <authorList>
            <person name="Camacho M."/>
            <person name="Redondo-Gomez S."/>
            <person name="Rodriguez-Llorente I."/>
            <person name="Rohde M."/>
            <person name="Sproer C."/>
            <person name="Schumann P."/>
            <person name="Klenk H.P."/>
            <person name="Montero-Calasanz M.D.C."/>
        </authorList>
    </citation>
    <scope>NUCLEOTIDE SEQUENCE [LARGE SCALE GENOMIC DNA]</scope>
    <source>
        <strain evidence="3 4">DSM 29163</strain>
    </source>
</reference>
<name>A0ABT3QVK2_9HYPH</name>
<dbReference type="InterPro" id="IPR036249">
    <property type="entry name" value="Thioredoxin-like_sf"/>
</dbReference>
<protein>
    <submittedName>
        <fullName evidence="3">TlpA disulfide reductase family protein</fullName>
    </submittedName>
</protein>
<evidence type="ECO:0000313" key="3">
    <source>
        <dbReference type="EMBL" id="MCX2720949.1"/>
    </source>
</evidence>
<proteinExistence type="predicted"/>
<dbReference type="InterPro" id="IPR013766">
    <property type="entry name" value="Thioredoxin_domain"/>
</dbReference>
<comment type="caution">
    <text evidence="3">The sequence shown here is derived from an EMBL/GenBank/DDBJ whole genome shotgun (WGS) entry which is preliminary data.</text>
</comment>
<dbReference type="Pfam" id="PF00578">
    <property type="entry name" value="AhpC-TSA"/>
    <property type="match status" value="1"/>
</dbReference>
<dbReference type="PANTHER" id="PTHR42852">
    <property type="entry name" value="THIOL:DISULFIDE INTERCHANGE PROTEIN DSBE"/>
    <property type="match status" value="1"/>
</dbReference>
<feature type="domain" description="Thioredoxin" evidence="2">
    <location>
        <begin position="36"/>
        <end position="176"/>
    </location>
</feature>
<keyword evidence="4" id="KW-1185">Reference proteome</keyword>
<dbReference type="SUPFAM" id="SSF52833">
    <property type="entry name" value="Thioredoxin-like"/>
    <property type="match status" value="1"/>
</dbReference>
<evidence type="ECO:0000313" key="4">
    <source>
        <dbReference type="Proteomes" id="UP001300261"/>
    </source>
</evidence>
<dbReference type="InterPro" id="IPR050553">
    <property type="entry name" value="Thioredoxin_ResA/DsbE_sf"/>
</dbReference>
<dbReference type="InterPro" id="IPR017937">
    <property type="entry name" value="Thioredoxin_CS"/>
</dbReference>
<evidence type="ECO:0000259" key="2">
    <source>
        <dbReference type="PROSITE" id="PS51352"/>
    </source>
</evidence>
<sequence>MLNRRVLLGGIAAAAVAGPPAFGAEYDFRSLGLAEPPIAIDAPELDIPDLDGVTHRLEDYRGKTVLVSFWATWCPPCRKEMPSLARLSRLLGTEGYAVLAVNVGDKEERIRAFLGEIDHDGLPILLDGNSVLPAKWFIRGLPVTYILNGDGQVIFGAIGERVWDAPAMIAGLKSLS</sequence>
<keyword evidence="1" id="KW-0676">Redox-active center</keyword>
<dbReference type="PROSITE" id="PS51352">
    <property type="entry name" value="THIOREDOXIN_2"/>
    <property type="match status" value="1"/>
</dbReference>
<accession>A0ABT3QVK2</accession>
<gene>
    <name evidence="3" type="ORF">ON753_00800</name>
</gene>
<dbReference type="CDD" id="cd02966">
    <property type="entry name" value="TlpA_like_family"/>
    <property type="match status" value="1"/>
</dbReference>
<organism evidence="3 4">
    <name type="scientific">Roseibium salinum</name>
    <dbReference type="NCBI Taxonomy" id="1604349"/>
    <lineage>
        <taxon>Bacteria</taxon>
        <taxon>Pseudomonadati</taxon>
        <taxon>Pseudomonadota</taxon>
        <taxon>Alphaproteobacteria</taxon>
        <taxon>Hyphomicrobiales</taxon>
        <taxon>Stappiaceae</taxon>
        <taxon>Roseibium</taxon>
    </lineage>
</organism>
<dbReference type="EMBL" id="JAPEVI010000001">
    <property type="protein sequence ID" value="MCX2720949.1"/>
    <property type="molecule type" value="Genomic_DNA"/>
</dbReference>
<dbReference type="PANTHER" id="PTHR42852:SF17">
    <property type="entry name" value="THIOREDOXIN-LIKE PROTEIN HI_1115"/>
    <property type="match status" value="1"/>
</dbReference>
<dbReference type="RefSeq" id="WP_265960645.1">
    <property type="nucleotide sequence ID" value="NZ_JAPEVI010000001.1"/>
</dbReference>